<keyword evidence="1" id="KW-0472">Membrane</keyword>
<evidence type="ECO:0000256" key="1">
    <source>
        <dbReference type="SAM" id="Phobius"/>
    </source>
</evidence>
<proteinExistence type="predicted"/>
<protein>
    <submittedName>
        <fullName evidence="2">Uncharacterized protein</fullName>
    </submittedName>
</protein>
<dbReference type="RefSeq" id="WP_200607174.1">
    <property type="nucleotide sequence ID" value="NZ_CP071517.1"/>
</dbReference>
<evidence type="ECO:0000313" key="2">
    <source>
        <dbReference type="EMBL" id="QSX73824.1"/>
    </source>
</evidence>
<evidence type="ECO:0000313" key="3">
    <source>
        <dbReference type="Proteomes" id="UP000663400"/>
    </source>
</evidence>
<keyword evidence="3" id="KW-1185">Reference proteome</keyword>
<name>A0ABX7R6Y9_9GAMM</name>
<feature type="transmembrane region" description="Helical" evidence="1">
    <location>
        <begin position="7"/>
        <end position="23"/>
    </location>
</feature>
<reference evidence="2 3" key="1">
    <citation type="submission" date="2021-02" db="EMBL/GenBank/DDBJ databases">
        <title>Lysobacter arenosi sp. nov., isolated from soil of gangwondo yeongwol, south Korea.</title>
        <authorList>
            <person name="Kim K.R."/>
            <person name="Kim K.H."/>
            <person name="Jeon C.O."/>
        </authorList>
    </citation>
    <scope>NUCLEOTIDE SEQUENCE [LARGE SCALE GENOMIC DNA]</scope>
    <source>
        <strain evidence="2 3">R7</strain>
    </source>
</reference>
<dbReference type="EMBL" id="CP071517">
    <property type="protein sequence ID" value="QSX73824.1"/>
    <property type="molecule type" value="Genomic_DNA"/>
</dbReference>
<keyword evidence="1" id="KW-1133">Transmembrane helix</keyword>
<dbReference type="Proteomes" id="UP000663400">
    <property type="component" value="Chromosome"/>
</dbReference>
<gene>
    <name evidence="2" type="ORF">HIV01_011310</name>
</gene>
<feature type="transmembrane region" description="Helical" evidence="1">
    <location>
        <begin position="90"/>
        <end position="108"/>
    </location>
</feature>
<organism evidence="2 3">
    <name type="scientific">Lysobacter arenosi</name>
    <dbReference type="NCBI Taxonomy" id="2795387"/>
    <lineage>
        <taxon>Bacteria</taxon>
        <taxon>Pseudomonadati</taxon>
        <taxon>Pseudomonadota</taxon>
        <taxon>Gammaproteobacteria</taxon>
        <taxon>Lysobacterales</taxon>
        <taxon>Lysobacteraceae</taxon>
        <taxon>Lysobacter</taxon>
    </lineage>
</organism>
<feature type="transmembrane region" description="Helical" evidence="1">
    <location>
        <begin position="29"/>
        <end position="47"/>
    </location>
</feature>
<sequence>MMQRDGFTLVIALLVLIAGTLFAHGEELYLFLFGIAVADLVVLRLASLSKERRRLRTRSGLMALVVAIAFWFVLSRYYPAKAEASGLGPFLDGLVPSLALGGALVWLYHSWERR</sequence>
<feature type="transmembrane region" description="Helical" evidence="1">
    <location>
        <begin position="59"/>
        <end position="78"/>
    </location>
</feature>
<accession>A0ABX7R6Y9</accession>
<keyword evidence="1" id="KW-0812">Transmembrane</keyword>